<protein>
    <submittedName>
        <fullName evidence="1">Uncharacterized protein</fullName>
    </submittedName>
</protein>
<name>A0ABS7TPA1_9BACT</name>
<reference evidence="1" key="1">
    <citation type="submission" date="2021-08" db="EMBL/GenBank/DDBJ databases">
        <authorList>
            <person name="Stevens D.C."/>
        </authorList>
    </citation>
    <scope>NUCLEOTIDE SEQUENCE</scope>
    <source>
        <strain evidence="1">DSM 53165</strain>
    </source>
</reference>
<accession>A0ABS7TPA1</accession>
<dbReference type="RefSeq" id="WP_224191832.1">
    <property type="nucleotide sequence ID" value="NZ_JAIRAU010000011.1"/>
</dbReference>
<proteinExistence type="predicted"/>
<evidence type="ECO:0000313" key="1">
    <source>
        <dbReference type="EMBL" id="MBZ5710061.1"/>
    </source>
</evidence>
<keyword evidence="2" id="KW-1185">Reference proteome</keyword>
<comment type="caution">
    <text evidence="1">The sequence shown here is derived from an EMBL/GenBank/DDBJ whole genome shotgun (WGS) entry which is preliminary data.</text>
</comment>
<dbReference type="EMBL" id="JAIRAU010000011">
    <property type="protein sequence ID" value="MBZ5710061.1"/>
    <property type="molecule type" value="Genomic_DNA"/>
</dbReference>
<evidence type="ECO:0000313" key="2">
    <source>
        <dbReference type="Proteomes" id="UP001139031"/>
    </source>
</evidence>
<dbReference type="Proteomes" id="UP001139031">
    <property type="component" value="Unassembled WGS sequence"/>
</dbReference>
<sequence length="426" mass="44583">MGRGEGGHGEATATRAGGWQVAPIEFTVFPPGAPITDVVWQTPTILVALAVGSDGRITVIWLDTSIHPQQWAVAGFGPATFVPGTRITNLVWQTPTILAALVVDGQGFVNVVWLDLEQQPQRWQVAAFGPAVFSSAGRITALVRQTPTVLAALAVDVNGYANVVWLDVDNPPWRVSPFGLPVFPAGAYVTDPVWQTPTILAALAVDIGGRGSVIWLDLAQAQGWRIHPFEQGTFVAGGPISGLGGQASGVLAALAIDASGSPAVLWLDLHQAQGWQAATFGAPTFPAGAPVTDLVQQSPTVVAALAIDVNGQANVAWTDSGQQPQQWRAAAFGPASFSPGTRVSELAWQTSEILAALAIDAQGLANVLWLDLNQQSPQWRVGAFGAAVFPGGAAITRPTWHSPTRLASLAIDASGRVNVLWLDLSP</sequence>
<gene>
    <name evidence="1" type="ORF">K7C98_12425</name>
</gene>
<organism evidence="1 2">
    <name type="scientific">Nannocystis pusilla</name>
    <dbReference type="NCBI Taxonomy" id="889268"/>
    <lineage>
        <taxon>Bacteria</taxon>
        <taxon>Pseudomonadati</taxon>
        <taxon>Myxococcota</taxon>
        <taxon>Polyangia</taxon>
        <taxon>Nannocystales</taxon>
        <taxon>Nannocystaceae</taxon>
        <taxon>Nannocystis</taxon>
    </lineage>
</organism>